<feature type="domain" description="Deoxynucleoside kinase" evidence="1">
    <location>
        <begin position="7"/>
        <end position="206"/>
    </location>
</feature>
<dbReference type="Gene3D" id="3.40.50.300">
    <property type="entry name" value="P-loop containing nucleotide triphosphate hydrolases"/>
    <property type="match status" value="1"/>
</dbReference>
<accession>A0ABY4XYZ5</accession>
<gene>
    <name evidence="2" type="primary">dgk</name>
    <name evidence="2" type="ORF">MKF32_00050</name>
</gene>
<dbReference type="InterPro" id="IPR002624">
    <property type="entry name" value="DCK/DGK"/>
</dbReference>
<dbReference type="InterPro" id="IPR027417">
    <property type="entry name" value="P-loop_NTPase"/>
</dbReference>
<dbReference type="PANTHER" id="PTHR10513:SF46">
    <property type="entry name" value="DEOXYGUANOSINE KINASE"/>
    <property type="match status" value="1"/>
</dbReference>
<name>A0ABY4XYZ5_BACVA</name>
<dbReference type="EMBL" id="CP092751">
    <property type="protein sequence ID" value="USP95561.1"/>
    <property type="molecule type" value="Genomic_DNA"/>
</dbReference>
<organism evidence="2 3">
    <name type="scientific">Bacillus vallismortis</name>
    <dbReference type="NCBI Taxonomy" id="72361"/>
    <lineage>
        <taxon>Bacteria</taxon>
        <taxon>Bacillati</taxon>
        <taxon>Bacillota</taxon>
        <taxon>Bacilli</taxon>
        <taxon>Bacillales</taxon>
        <taxon>Bacillaceae</taxon>
        <taxon>Bacillus</taxon>
    </lineage>
</organism>
<dbReference type="InterPro" id="IPR031314">
    <property type="entry name" value="DNK_dom"/>
</dbReference>
<dbReference type="GO" id="GO:0004138">
    <property type="term" value="F:deoxyguanosine kinase activity"/>
    <property type="evidence" value="ECO:0007669"/>
    <property type="project" value="UniProtKB-EC"/>
</dbReference>
<evidence type="ECO:0000313" key="2">
    <source>
        <dbReference type="EMBL" id="USP95561.1"/>
    </source>
</evidence>
<dbReference type="PIRSF" id="PIRSF000705">
    <property type="entry name" value="DNK"/>
    <property type="match status" value="1"/>
</dbReference>
<sequence>MNTAPFIAIEGPIGAGKTTLATMLSQELEIPMINEIVEDNPYLDKFYDNIEEWSFQLEMFFLCHRYKQLEDTTDYFLKKGQPVIADYHIYKNVIFAERTLSQHQLEKYKKIYHLLTDDLQKPNFIIYIKASLPTLLHRIEKRGRPFEKKIETSYLEQLIADYEVAIKQLQEADPELTVVTIDGDSKDFVLNKSDFERIAAHVKELIV</sequence>
<keyword evidence="3" id="KW-1185">Reference proteome</keyword>
<proteinExistence type="predicted"/>
<dbReference type="RefSeq" id="WP_087992030.1">
    <property type="nucleotide sequence ID" value="NZ_CP092751.1"/>
</dbReference>
<dbReference type="Proteomes" id="UP001057348">
    <property type="component" value="Chromosome"/>
</dbReference>
<reference evidence="2" key="1">
    <citation type="submission" date="2022-02" db="EMBL/GenBank/DDBJ databases">
        <title>Draft Genome Sequence of Bacillus vallismortis Strain BL01, Isolated from Artemisia lerchiana Web. Roots.</title>
        <authorList>
            <person name="Chebotar V.K."/>
            <person name="Gancheva M.S."/>
            <person name="Chizhevskaya E.P."/>
            <person name="Komarova O.V."/>
            <person name="Baganova M.E."/>
            <person name="Zaplatkin A.N."/>
            <person name="Pishchik V.N."/>
        </authorList>
    </citation>
    <scope>NUCLEOTIDE SEQUENCE</scope>
    <source>
        <strain evidence="2">BL01</strain>
    </source>
</reference>
<keyword evidence="2" id="KW-0808">Transferase</keyword>
<protein>
    <submittedName>
        <fullName evidence="2">Deoxyguanosine kinase</fullName>
        <ecNumber evidence="2">2.7.1.113</ecNumber>
    </submittedName>
</protein>
<dbReference type="InterPro" id="IPR050566">
    <property type="entry name" value="Deoxyribonucleoside_kinase"/>
</dbReference>
<dbReference type="Pfam" id="PF01712">
    <property type="entry name" value="dNK"/>
    <property type="match status" value="1"/>
</dbReference>
<keyword evidence="2" id="KW-0418">Kinase</keyword>
<dbReference type="SUPFAM" id="SSF52540">
    <property type="entry name" value="P-loop containing nucleoside triphosphate hydrolases"/>
    <property type="match status" value="1"/>
</dbReference>
<evidence type="ECO:0000313" key="3">
    <source>
        <dbReference type="Proteomes" id="UP001057348"/>
    </source>
</evidence>
<dbReference type="PANTHER" id="PTHR10513">
    <property type="entry name" value="DEOXYNUCLEOSIDE KINASE"/>
    <property type="match status" value="1"/>
</dbReference>
<evidence type="ECO:0000259" key="1">
    <source>
        <dbReference type="Pfam" id="PF01712"/>
    </source>
</evidence>
<dbReference type="CDD" id="cd01673">
    <property type="entry name" value="dNK"/>
    <property type="match status" value="1"/>
</dbReference>
<dbReference type="EC" id="2.7.1.113" evidence="2"/>